<dbReference type="EMBL" id="JBHUDC010000002">
    <property type="protein sequence ID" value="MFD1512311.1"/>
    <property type="molecule type" value="Genomic_DNA"/>
</dbReference>
<comment type="caution">
    <text evidence="2">The sequence shown here is derived from an EMBL/GenBank/DDBJ whole genome shotgun (WGS) entry which is preliminary data.</text>
</comment>
<organism evidence="2 3">
    <name type="scientific">Halomarina rubra</name>
    <dbReference type="NCBI Taxonomy" id="2071873"/>
    <lineage>
        <taxon>Archaea</taxon>
        <taxon>Methanobacteriati</taxon>
        <taxon>Methanobacteriota</taxon>
        <taxon>Stenosarchaea group</taxon>
        <taxon>Halobacteria</taxon>
        <taxon>Halobacteriales</taxon>
        <taxon>Natronomonadaceae</taxon>
        <taxon>Halomarina</taxon>
    </lineage>
</organism>
<evidence type="ECO:0000313" key="2">
    <source>
        <dbReference type="EMBL" id="MFD1512311.1"/>
    </source>
</evidence>
<reference evidence="2 3" key="1">
    <citation type="journal article" date="2019" name="Int. J. Syst. Evol. Microbiol.">
        <title>The Global Catalogue of Microorganisms (GCM) 10K type strain sequencing project: providing services to taxonomists for standard genome sequencing and annotation.</title>
        <authorList>
            <consortium name="The Broad Institute Genomics Platform"/>
            <consortium name="The Broad Institute Genome Sequencing Center for Infectious Disease"/>
            <person name="Wu L."/>
            <person name="Ma J."/>
        </authorList>
    </citation>
    <scope>NUCLEOTIDE SEQUENCE [LARGE SCALE GENOMIC DNA]</scope>
    <source>
        <strain evidence="2 3">CGMCC 1.12563</strain>
    </source>
</reference>
<keyword evidence="3" id="KW-1185">Reference proteome</keyword>
<accession>A0ABD6ASJ6</accession>
<dbReference type="Pfam" id="PF10069">
    <property type="entry name" value="DICT"/>
    <property type="match status" value="1"/>
</dbReference>
<feature type="domain" description="DICT" evidence="1">
    <location>
        <begin position="88"/>
        <end position="204"/>
    </location>
</feature>
<dbReference type="InterPro" id="IPR016954">
    <property type="entry name" value="Uncharacterised_Vng0742h"/>
</dbReference>
<dbReference type="Proteomes" id="UP001597187">
    <property type="component" value="Unassembled WGS sequence"/>
</dbReference>
<dbReference type="RefSeq" id="WP_250872292.1">
    <property type="nucleotide sequence ID" value="NZ_JALXFV010000002.1"/>
</dbReference>
<dbReference type="InterPro" id="IPR019278">
    <property type="entry name" value="DICT_dom"/>
</dbReference>
<evidence type="ECO:0000313" key="3">
    <source>
        <dbReference type="Proteomes" id="UP001597187"/>
    </source>
</evidence>
<name>A0ABD6ASJ6_9EURY</name>
<evidence type="ECO:0000259" key="1">
    <source>
        <dbReference type="Pfam" id="PF10069"/>
    </source>
</evidence>
<dbReference type="PIRSF" id="PIRSF030471">
    <property type="entry name" value="STR_Vng0742h_prd"/>
    <property type="match status" value="1"/>
</dbReference>
<proteinExistence type="predicted"/>
<gene>
    <name evidence="2" type="ORF">ACFSBT_03335</name>
</gene>
<dbReference type="AlphaFoldDB" id="A0ABD6ASJ6"/>
<protein>
    <submittedName>
        <fullName evidence="2">DICT sensory domain-containing protein</fullName>
    </submittedName>
</protein>
<sequence>MSLTELISGVEAHEMTLTVFNADSDAAADLRERFADRNLTVEAADATDGPREYVVLSKDDEFLTAVGLEEVLNPRRDTEPHFEGARTTILDHLDETMFTSYDIEQMVSASREIEDRAWRIGAGEIHSGFQNVSIIDSQMDVYEQLGSKENLSVHAYGYPDTELPSHDGFVIHAERAEEIAKSWFVVYDGAGVDSNKCALLAEERGDREFYGFWTYDPSTVDWIVDHLTSTYGLIQTDGGSDP</sequence>